<gene>
    <name evidence="5" type="ORF">E0Z10_g6544</name>
</gene>
<evidence type="ECO:0000313" key="5">
    <source>
        <dbReference type="EMBL" id="TGJ82203.1"/>
    </source>
</evidence>
<name>A0A4Z0YUR0_9PEZI</name>
<protein>
    <recommendedName>
        <fullName evidence="4">Inosine/uridine-preferring nucleoside hydrolase domain-containing protein</fullName>
    </recommendedName>
</protein>
<dbReference type="AlphaFoldDB" id="A0A4Z0YUR0"/>
<evidence type="ECO:0000313" key="6">
    <source>
        <dbReference type="Proteomes" id="UP000297716"/>
    </source>
</evidence>
<reference evidence="5 6" key="1">
    <citation type="submission" date="2019-03" db="EMBL/GenBank/DDBJ databases">
        <title>Draft genome sequence of Xylaria hypoxylon DSM 108379, a ubiquitous saprotrophic-parasitic fungi on hardwood.</title>
        <authorList>
            <person name="Buettner E."/>
            <person name="Leonhardt S."/>
            <person name="Gebauer A.M."/>
            <person name="Liers C."/>
            <person name="Hofrichter M."/>
            <person name="Kellner H."/>
        </authorList>
    </citation>
    <scope>NUCLEOTIDE SEQUENCE [LARGE SCALE GENOMIC DNA]</scope>
    <source>
        <strain evidence="5 6">DSM 108379</strain>
    </source>
</reference>
<organism evidence="5 6">
    <name type="scientific">Xylaria hypoxylon</name>
    <dbReference type="NCBI Taxonomy" id="37992"/>
    <lineage>
        <taxon>Eukaryota</taxon>
        <taxon>Fungi</taxon>
        <taxon>Dikarya</taxon>
        <taxon>Ascomycota</taxon>
        <taxon>Pezizomycotina</taxon>
        <taxon>Sordariomycetes</taxon>
        <taxon>Xylariomycetidae</taxon>
        <taxon>Xylariales</taxon>
        <taxon>Xylariaceae</taxon>
        <taxon>Xylaria</taxon>
    </lineage>
</organism>
<dbReference type="OrthoDB" id="5783963at2759"/>
<dbReference type="Gene3D" id="3.90.245.10">
    <property type="entry name" value="Ribonucleoside hydrolase-like"/>
    <property type="match status" value="1"/>
</dbReference>
<comment type="similarity">
    <text evidence="1">Belongs to the IUNH family.</text>
</comment>
<dbReference type="GO" id="GO:0005829">
    <property type="term" value="C:cytosol"/>
    <property type="evidence" value="ECO:0007669"/>
    <property type="project" value="TreeGrafter"/>
</dbReference>
<evidence type="ECO:0000256" key="3">
    <source>
        <dbReference type="ARBA" id="ARBA00023295"/>
    </source>
</evidence>
<dbReference type="PANTHER" id="PTHR12304:SF56">
    <property type="entry name" value="HYDROLASE, PUTATIVE (AFU_ORTHOLOGUE AFUA_1G11790)-RELATED"/>
    <property type="match status" value="1"/>
</dbReference>
<evidence type="ECO:0000256" key="2">
    <source>
        <dbReference type="ARBA" id="ARBA00022801"/>
    </source>
</evidence>
<evidence type="ECO:0000259" key="4">
    <source>
        <dbReference type="Pfam" id="PF01156"/>
    </source>
</evidence>
<keyword evidence="6" id="KW-1185">Reference proteome</keyword>
<dbReference type="GO" id="GO:0008477">
    <property type="term" value="F:purine nucleosidase activity"/>
    <property type="evidence" value="ECO:0007669"/>
    <property type="project" value="TreeGrafter"/>
</dbReference>
<dbReference type="InterPro" id="IPR001910">
    <property type="entry name" value="Inosine/uridine_hydrolase_dom"/>
</dbReference>
<keyword evidence="3" id="KW-0326">Glycosidase</keyword>
<dbReference type="Proteomes" id="UP000297716">
    <property type="component" value="Unassembled WGS sequence"/>
</dbReference>
<dbReference type="SUPFAM" id="SSF53590">
    <property type="entry name" value="Nucleoside hydrolase"/>
    <property type="match status" value="1"/>
</dbReference>
<dbReference type="EMBL" id="SKBN01000137">
    <property type="protein sequence ID" value="TGJ82203.1"/>
    <property type="molecule type" value="Genomic_DNA"/>
</dbReference>
<dbReference type="GO" id="GO:0006152">
    <property type="term" value="P:purine nucleoside catabolic process"/>
    <property type="evidence" value="ECO:0007669"/>
    <property type="project" value="TreeGrafter"/>
</dbReference>
<dbReference type="Pfam" id="PF01156">
    <property type="entry name" value="IU_nuc_hydro"/>
    <property type="match status" value="1"/>
</dbReference>
<keyword evidence="2" id="KW-0378">Hydrolase</keyword>
<dbReference type="STRING" id="37992.A0A4Z0YUR0"/>
<dbReference type="PANTHER" id="PTHR12304">
    <property type="entry name" value="INOSINE-URIDINE PREFERRING NUCLEOSIDE HYDROLASE"/>
    <property type="match status" value="1"/>
</dbReference>
<dbReference type="InterPro" id="IPR036452">
    <property type="entry name" value="Ribo_hydro-like"/>
</dbReference>
<comment type="caution">
    <text evidence="5">The sequence shown here is derived from an EMBL/GenBank/DDBJ whole genome shotgun (WGS) entry which is preliminary data.</text>
</comment>
<accession>A0A4Z0YUR0</accession>
<dbReference type="InterPro" id="IPR023186">
    <property type="entry name" value="IUNH"/>
</dbReference>
<proteinExistence type="inferred from homology"/>
<feature type="domain" description="Inosine/uridine-preferring nucleoside hydrolase" evidence="4">
    <location>
        <begin position="6"/>
        <end position="368"/>
    </location>
</feature>
<evidence type="ECO:0000256" key="1">
    <source>
        <dbReference type="ARBA" id="ARBA00009176"/>
    </source>
</evidence>
<sequence length="425" mass="46466">MPKRKVIFDTDPGVDDTLAMLLALASSPEEMQLVLISVTYGNVPLKSCLKNVVSIFHVLDKELSWRKAQGKPEGFAALKAYKPIVAIGAEHPLEEEILREDGFHGPDGLHGVHEAHPHLSPEETWLSLFEDGVPTPHQDPSYYKYFTASTIPAHKEILRILAEEPINTISICAVGPMTNLAMAAAEDPETFLRVKEVCVMGGAIEVPGNITPFAEFNTYADAIATARVLALTSAVPSSTIPVVPETKLAPYPENLSRRLKLTLFPLDITTPHLLGRGFFYDTVTSVGAGSPLAIWITHIVGSVFRRMERIRGSIPEPALPLHDPLVVWYLLSSEDAAWQLAGNAPEDIRVETMGQWTHGMHVVDRRGRPRALGAASSVSGNTALDEIPGDEVGWLSAKRGNRVDRVVGSPGFEKFAHELMDRIFA</sequence>